<feature type="transmembrane region" description="Helical" evidence="1">
    <location>
        <begin position="135"/>
        <end position="159"/>
    </location>
</feature>
<keyword evidence="1" id="KW-0472">Membrane</keyword>
<evidence type="ECO:0000256" key="1">
    <source>
        <dbReference type="SAM" id="Phobius"/>
    </source>
</evidence>
<reference evidence="3 4" key="1">
    <citation type="submission" date="2015-10" db="EMBL/GenBank/DDBJ databases">
        <title>Metagenome-Assembled Genomes uncover a global brackish microbiome.</title>
        <authorList>
            <person name="Hugerth L.W."/>
            <person name="Larsson J."/>
            <person name="Alneberg J."/>
            <person name="Lindh M.V."/>
            <person name="Legrand C."/>
            <person name="Pinhassi J."/>
            <person name="Andersson A.F."/>
        </authorList>
    </citation>
    <scope>NUCLEOTIDE SEQUENCE [LARGE SCALE GENOMIC DNA]</scope>
    <source>
        <strain evidence="3">BACL26 MAG-121220-bin70</strain>
    </source>
</reference>
<evidence type="ECO:0000313" key="4">
    <source>
        <dbReference type="Proteomes" id="UP000051213"/>
    </source>
</evidence>
<dbReference type="Pfam" id="PF19762">
    <property type="entry name" value="DUF6249"/>
    <property type="match status" value="1"/>
</dbReference>
<sequence>MKTRLLKPLIVVIALYLIPIGMVSAMLTSPVYADETTEINEHTLEFNDKKIRVVLGSDDKNKMIHEVTSNEHVFISVSADEKEISVLTGILSKLAETEWDQLDEAERQEIIQALEQVEAGIQIDINEDNMGAGKIILAVIAILSTFGLPFIIIALILYYKHRKRRQRDILIGKFIDAGKEVPIEILMSSGAAGAPTGNFERGIMLMGIGIGLFLFLGMLIGWDIASVALIPLFIGVARVVIWSLGNRTETKADNQ</sequence>
<name>A0A0R2UBL6_9GAMM</name>
<accession>A0A0R2UBL6</accession>
<feature type="domain" description="DUF6249" evidence="2">
    <location>
        <begin position="139"/>
        <end position="244"/>
    </location>
</feature>
<keyword evidence="1" id="KW-0812">Transmembrane</keyword>
<dbReference type="Proteomes" id="UP000051213">
    <property type="component" value="Unassembled WGS sequence"/>
</dbReference>
<gene>
    <name evidence="3" type="ORF">ABS24_03665</name>
</gene>
<proteinExistence type="predicted"/>
<feature type="transmembrane region" description="Helical" evidence="1">
    <location>
        <begin position="228"/>
        <end position="245"/>
    </location>
</feature>
<comment type="caution">
    <text evidence="3">The sequence shown here is derived from an EMBL/GenBank/DDBJ whole genome shotgun (WGS) entry which is preliminary data.</text>
</comment>
<organism evidence="3 4">
    <name type="scientific">SAR92 bacterium BACL26 MAG-121220-bin70</name>
    <dbReference type="NCBI Taxonomy" id="1655626"/>
    <lineage>
        <taxon>Bacteria</taxon>
        <taxon>Pseudomonadati</taxon>
        <taxon>Pseudomonadota</taxon>
        <taxon>Gammaproteobacteria</taxon>
        <taxon>Cellvibrionales</taxon>
        <taxon>Porticoccaceae</taxon>
        <taxon>SAR92 clade</taxon>
    </lineage>
</organism>
<dbReference type="InterPro" id="IPR046216">
    <property type="entry name" value="DUF6249"/>
</dbReference>
<protein>
    <recommendedName>
        <fullName evidence="2">DUF6249 domain-containing protein</fullName>
    </recommendedName>
</protein>
<dbReference type="AlphaFoldDB" id="A0A0R2UBL6"/>
<keyword evidence="1" id="KW-1133">Transmembrane helix</keyword>
<dbReference type="EMBL" id="LICA01000030">
    <property type="protein sequence ID" value="KRO96873.1"/>
    <property type="molecule type" value="Genomic_DNA"/>
</dbReference>
<evidence type="ECO:0000259" key="2">
    <source>
        <dbReference type="Pfam" id="PF19762"/>
    </source>
</evidence>
<feature type="transmembrane region" description="Helical" evidence="1">
    <location>
        <begin position="203"/>
        <end position="222"/>
    </location>
</feature>
<evidence type="ECO:0000313" key="3">
    <source>
        <dbReference type="EMBL" id="KRO96873.1"/>
    </source>
</evidence>